<dbReference type="PANTHER" id="PTHR33607">
    <property type="entry name" value="ENDONUCLEASE-1"/>
    <property type="match status" value="1"/>
</dbReference>
<dbReference type="SUPFAM" id="SSF54060">
    <property type="entry name" value="His-Me finger endonucleases"/>
    <property type="match status" value="1"/>
</dbReference>
<reference evidence="5 6" key="1">
    <citation type="submission" date="2020-10" db="EMBL/GenBank/DDBJ databases">
        <title>Connecting structure to function with the recovery of over 1000 high-quality activated sludge metagenome-assembled genomes encoding full-length rRNA genes using long-read sequencing.</title>
        <authorList>
            <person name="Singleton C.M."/>
            <person name="Petriglieri F."/>
            <person name="Kristensen J.M."/>
            <person name="Kirkegaard R.H."/>
            <person name="Michaelsen T.Y."/>
            <person name="Andersen M.H."/>
            <person name="Karst S.M."/>
            <person name="Dueholm M.S."/>
            <person name="Nielsen P.H."/>
            <person name="Albertsen M."/>
        </authorList>
    </citation>
    <scope>NUCLEOTIDE SEQUENCE [LARGE SCALE GENOMIC DNA]</scope>
    <source>
        <strain evidence="5">Ribe_18-Q3-R11-54_BAT3C.373</strain>
    </source>
</reference>
<dbReference type="GO" id="GO:0004519">
    <property type="term" value="F:endonuclease activity"/>
    <property type="evidence" value="ECO:0007669"/>
    <property type="project" value="UniProtKB-KW"/>
</dbReference>
<evidence type="ECO:0000256" key="1">
    <source>
        <dbReference type="ARBA" id="ARBA00006429"/>
    </source>
</evidence>
<keyword evidence="2" id="KW-0540">Nuclease</keyword>
<dbReference type="Proteomes" id="UP000808349">
    <property type="component" value="Unassembled WGS sequence"/>
</dbReference>
<evidence type="ECO:0000256" key="2">
    <source>
        <dbReference type="ARBA" id="ARBA00022722"/>
    </source>
</evidence>
<evidence type="ECO:0000313" key="5">
    <source>
        <dbReference type="EMBL" id="MBK9717760.1"/>
    </source>
</evidence>
<dbReference type="InterPro" id="IPR044925">
    <property type="entry name" value="His-Me_finger_sf"/>
</dbReference>
<comment type="caution">
    <text evidence="5">The sequence shown here is derived from an EMBL/GenBank/DDBJ whole genome shotgun (WGS) entry which is preliminary data.</text>
</comment>
<gene>
    <name evidence="5" type="ORF">IPO85_09645</name>
</gene>
<dbReference type="GO" id="GO:0016787">
    <property type="term" value="F:hydrolase activity"/>
    <property type="evidence" value="ECO:0007669"/>
    <property type="project" value="UniProtKB-KW"/>
</dbReference>
<evidence type="ECO:0000313" key="6">
    <source>
        <dbReference type="Proteomes" id="UP000808349"/>
    </source>
</evidence>
<evidence type="ECO:0000259" key="4">
    <source>
        <dbReference type="Pfam" id="PF18962"/>
    </source>
</evidence>
<dbReference type="PANTHER" id="PTHR33607:SF2">
    <property type="entry name" value="ENDONUCLEASE-1"/>
    <property type="match status" value="1"/>
</dbReference>
<dbReference type="Pfam" id="PF04231">
    <property type="entry name" value="Endonuclease_1"/>
    <property type="match status" value="1"/>
</dbReference>
<name>A0A9D7XEH1_9BACT</name>
<dbReference type="InterPro" id="IPR007346">
    <property type="entry name" value="Endonuclease-I"/>
</dbReference>
<proteinExistence type="inferred from homology"/>
<feature type="domain" description="Secretion system C-terminal sorting" evidence="4">
    <location>
        <begin position="282"/>
        <end position="353"/>
    </location>
</feature>
<dbReference type="NCBIfam" id="TIGR04183">
    <property type="entry name" value="Por_Secre_tail"/>
    <property type="match status" value="1"/>
</dbReference>
<organism evidence="5 6">
    <name type="scientific">Candidatus Defluviibacterium haderslevense</name>
    <dbReference type="NCBI Taxonomy" id="2981993"/>
    <lineage>
        <taxon>Bacteria</taxon>
        <taxon>Pseudomonadati</taxon>
        <taxon>Bacteroidota</taxon>
        <taxon>Saprospiria</taxon>
        <taxon>Saprospirales</taxon>
        <taxon>Saprospiraceae</taxon>
        <taxon>Candidatus Defluviibacterium</taxon>
    </lineage>
</organism>
<dbReference type="AlphaFoldDB" id="A0A9D7XEH1"/>
<accession>A0A9D7XEH1</accession>
<dbReference type="Pfam" id="PF18962">
    <property type="entry name" value="Por_Secre_tail"/>
    <property type="match status" value="1"/>
</dbReference>
<keyword evidence="5" id="KW-0255">Endonuclease</keyword>
<sequence length="355" mass="40631">MKNRCLIFLLVLVSFNSIIGQWKTQVLFPGDSSFILTSKLIDNYKPSVVLDYTNARVKMYTEIYNVHDTVSCVYSKHSLYVDPSSSDPIGYIFKSGSANGINCEHTFPQSKGAETGNARSDMHHLYPARAAVNEARLNYPFGDIDDKKTNHWFYKTQDLTLKPTKDIDEYSESINSVFEPREDHKGNVARAIFYFFTMYQLQSDAVFFESMRPTLCNWHQLDPIDSLEWTRTYMIAKYQDNKPNPFVLDCSLARRTFCNLNPSCTPSANIELTESQIQLLTNPVHDELQIQISDFSLNLHSIQITDITGVTSYTFNPILSDTKLNIDTNGLPSGCYILVIRTVDNKIWRRVFVKG</sequence>
<keyword evidence="3" id="KW-0378">Hydrolase</keyword>
<dbReference type="InterPro" id="IPR026444">
    <property type="entry name" value="Secre_tail"/>
</dbReference>
<dbReference type="EMBL" id="JADKFW010000005">
    <property type="protein sequence ID" value="MBK9717760.1"/>
    <property type="molecule type" value="Genomic_DNA"/>
</dbReference>
<comment type="similarity">
    <text evidence="1">Belongs to the EndA/NucM nuclease family.</text>
</comment>
<protein>
    <submittedName>
        <fullName evidence="5">Endonuclease</fullName>
    </submittedName>
</protein>
<evidence type="ECO:0000256" key="3">
    <source>
        <dbReference type="ARBA" id="ARBA00022801"/>
    </source>
</evidence>